<protein>
    <recommendedName>
        <fullName evidence="4">Glycosyltransferase RgtA/B/C/D-like domain-containing protein</fullName>
    </recommendedName>
</protein>
<evidence type="ECO:0000313" key="2">
    <source>
        <dbReference type="EMBL" id="PKU24419.1"/>
    </source>
</evidence>
<feature type="transmembrane region" description="Helical" evidence="1">
    <location>
        <begin position="323"/>
        <end position="343"/>
    </location>
</feature>
<organism evidence="2 3">
    <name type="scientific">Telmatospirillum siberiense</name>
    <dbReference type="NCBI Taxonomy" id="382514"/>
    <lineage>
        <taxon>Bacteria</taxon>
        <taxon>Pseudomonadati</taxon>
        <taxon>Pseudomonadota</taxon>
        <taxon>Alphaproteobacteria</taxon>
        <taxon>Rhodospirillales</taxon>
        <taxon>Rhodospirillaceae</taxon>
        <taxon>Telmatospirillum</taxon>
    </lineage>
</organism>
<proteinExistence type="predicted"/>
<feature type="transmembrane region" description="Helical" evidence="1">
    <location>
        <begin position="349"/>
        <end position="367"/>
    </location>
</feature>
<keyword evidence="3" id="KW-1185">Reference proteome</keyword>
<dbReference type="AlphaFoldDB" id="A0A2N3PVJ6"/>
<comment type="caution">
    <text evidence="2">The sequence shown here is derived from an EMBL/GenBank/DDBJ whole genome shotgun (WGS) entry which is preliminary data.</text>
</comment>
<feature type="transmembrane region" description="Helical" evidence="1">
    <location>
        <begin position="374"/>
        <end position="393"/>
    </location>
</feature>
<gene>
    <name evidence="2" type="ORF">CWS72_11255</name>
</gene>
<feature type="transmembrane region" description="Helical" evidence="1">
    <location>
        <begin position="136"/>
        <end position="169"/>
    </location>
</feature>
<feature type="transmembrane region" description="Helical" evidence="1">
    <location>
        <begin position="227"/>
        <end position="249"/>
    </location>
</feature>
<keyword evidence="1" id="KW-0812">Transmembrane</keyword>
<name>A0A2N3PVJ6_9PROT</name>
<keyword evidence="1" id="KW-0472">Membrane</keyword>
<keyword evidence="1" id="KW-1133">Transmembrane helix</keyword>
<feature type="transmembrane region" description="Helical" evidence="1">
    <location>
        <begin position="189"/>
        <end position="215"/>
    </location>
</feature>
<dbReference type="Proteomes" id="UP000233293">
    <property type="component" value="Unassembled WGS sequence"/>
</dbReference>
<feature type="transmembrane region" description="Helical" evidence="1">
    <location>
        <begin position="36"/>
        <end position="56"/>
    </location>
</feature>
<feature type="transmembrane region" description="Helical" evidence="1">
    <location>
        <begin position="289"/>
        <end position="311"/>
    </location>
</feature>
<sequence>MTISLIPYSPTAPGESSRTAHDYIQEPDRLRRPTDLVVSGVVGVSVSVFLAIILNLNYFDGFQPQLLMKMWNGDESLIGDAFGEWGPAVVVAAIKLIPGSQSVWMGLLSSSLTMALIVIFLRYLLAFGWTYWESCLFTLVLACHPLVVAASVSGSASILSAFTFMALILSVDRLESVGDVQSQMQVGLLLALLILVDADAIHYAMALFLLVPICYRDIDHWRSYVSAVMVVIFPPLIGLATVAYIYTVFTDQSWEMLLRRWASPMHGATEMLPLADWLHLTGGSFIKSFILITGLTAVMMPAWAAILWRLARSRFERQVPGTALAALLVPTIGGASATFFWHASGCAPALIKAIAGMAVWVGTSRFPTRVRRSLLVLCAIGTLVSWLLFPLIGDREMVAWWESLFHPVGPVEHWTPSPLMTYGRF</sequence>
<feature type="transmembrane region" description="Helical" evidence="1">
    <location>
        <begin position="103"/>
        <end position="124"/>
    </location>
</feature>
<dbReference type="RefSeq" id="WP_101250705.1">
    <property type="nucleotide sequence ID" value="NZ_PIUM01000011.1"/>
</dbReference>
<dbReference type="EMBL" id="PIUM01000011">
    <property type="protein sequence ID" value="PKU24419.1"/>
    <property type="molecule type" value="Genomic_DNA"/>
</dbReference>
<reference evidence="3" key="1">
    <citation type="submission" date="2017-12" db="EMBL/GenBank/DDBJ databases">
        <title>Draft genome sequence of Telmatospirillum siberiense 26-4b1T, an acidotolerant peatland alphaproteobacterium potentially involved in sulfur cycling.</title>
        <authorList>
            <person name="Hausmann B."/>
            <person name="Pjevac P."/>
            <person name="Schreck K."/>
            <person name="Herbold C.W."/>
            <person name="Daims H."/>
            <person name="Wagner M."/>
            <person name="Pester M."/>
            <person name="Loy A."/>
        </authorList>
    </citation>
    <scope>NUCLEOTIDE SEQUENCE [LARGE SCALE GENOMIC DNA]</scope>
    <source>
        <strain evidence="3">26-4b1</strain>
    </source>
</reference>
<accession>A0A2N3PVJ6</accession>
<evidence type="ECO:0008006" key="4">
    <source>
        <dbReference type="Google" id="ProtNLM"/>
    </source>
</evidence>
<evidence type="ECO:0000256" key="1">
    <source>
        <dbReference type="SAM" id="Phobius"/>
    </source>
</evidence>
<evidence type="ECO:0000313" key="3">
    <source>
        <dbReference type="Proteomes" id="UP000233293"/>
    </source>
</evidence>